<comment type="caution">
    <text evidence="3">The sequence shown here is derived from an EMBL/GenBank/DDBJ whole genome shotgun (WGS) entry which is preliminary data.</text>
</comment>
<dbReference type="EMBL" id="JBJQOH010000001">
    <property type="protein sequence ID" value="KAL3701845.1"/>
    <property type="molecule type" value="Genomic_DNA"/>
</dbReference>
<dbReference type="InterPro" id="IPR018289">
    <property type="entry name" value="MULE_transposase_dom"/>
</dbReference>
<dbReference type="PANTHER" id="PTHR31973:SF195">
    <property type="entry name" value="MUDR FAMILY TRANSPOSASE"/>
    <property type="match status" value="1"/>
</dbReference>
<evidence type="ECO:0000256" key="1">
    <source>
        <dbReference type="SAM" id="MobiDB-lite"/>
    </source>
</evidence>
<accession>A0ABD3IHE1</accession>
<evidence type="ECO:0000313" key="4">
    <source>
        <dbReference type="Proteomes" id="UP001633002"/>
    </source>
</evidence>
<dbReference type="Proteomes" id="UP001633002">
    <property type="component" value="Unassembled WGS sequence"/>
</dbReference>
<dbReference type="AlphaFoldDB" id="A0ABD3IHE1"/>
<keyword evidence="4" id="KW-1185">Reference proteome</keyword>
<protein>
    <recommendedName>
        <fullName evidence="2">MULE transposase domain-containing protein</fullName>
    </recommendedName>
</protein>
<evidence type="ECO:0000313" key="3">
    <source>
        <dbReference type="EMBL" id="KAL3701845.1"/>
    </source>
</evidence>
<reference evidence="3 4" key="1">
    <citation type="submission" date="2024-09" db="EMBL/GenBank/DDBJ databases">
        <title>Chromosome-scale assembly of Riccia sorocarpa.</title>
        <authorList>
            <person name="Paukszto L."/>
        </authorList>
    </citation>
    <scope>NUCLEOTIDE SEQUENCE [LARGE SCALE GENOMIC DNA]</scope>
    <source>
        <strain evidence="3">LP-2024</strain>
        <tissue evidence="3">Aerial parts of the thallus</tissue>
    </source>
</reference>
<organism evidence="3 4">
    <name type="scientific">Riccia sorocarpa</name>
    <dbReference type="NCBI Taxonomy" id="122646"/>
    <lineage>
        <taxon>Eukaryota</taxon>
        <taxon>Viridiplantae</taxon>
        <taxon>Streptophyta</taxon>
        <taxon>Embryophyta</taxon>
        <taxon>Marchantiophyta</taxon>
        <taxon>Marchantiopsida</taxon>
        <taxon>Marchantiidae</taxon>
        <taxon>Marchantiales</taxon>
        <taxon>Ricciaceae</taxon>
        <taxon>Riccia</taxon>
    </lineage>
</organism>
<feature type="compositionally biased region" description="Acidic residues" evidence="1">
    <location>
        <begin position="7"/>
        <end position="29"/>
    </location>
</feature>
<name>A0ABD3IHE1_9MARC</name>
<evidence type="ECO:0000259" key="2">
    <source>
        <dbReference type="Pfam" id="PF10551"/>
    </source>
</evidence>
<dbReference type="Pfam" id="PF10551">
    <property type="entry name" value="MULE"/>
    <property type="match status" value="1"/>
</dbReference>
<sequence>MVRAVNDDAEEEEEEDIEEFNVGYEGEDEQGCKGSKKPQQQAQRCGLIDWDTFENSYTFRRAFVCPSATRSILRYCEKVVALDACFTKNKKYPTQLFLASVIDGNSQVVPLAYAVAHVENYENWNWFLHNLQISIQGLRSEAVMIVSDRQKGLERAVTEVLPCNPHMHYEHHLKMNVQKLFGKTADQCFRICCMRNLKIACCIDCDSSGYMFNPVMEEAEARLDQGSEFRRYIQRIDPTRYALYAMPLPRYGRTTSNAVECINDALKRIRDYAPCRIICQMWLYLLNLFCERREIANLSTDELTEFCKKRMEEFGHNCGSFVCMSADTNQALVQTDGGLKQWIVKRTPKAHCTCIEPHDHCWPCIHFMSWLRSRGEDNMAYVDRIYLQKSLALCYSKTIPVIMETELAMCISCSAPPPAIRTRRHRVVRIPNGGSTTGASTVEFEYPLTQELRVIPAATIDLPTGSRGGASGRRNIGARCCGVCREAGHNRTRCHVLAHMA</sequence>
<dbReference type="PANTHER" id="PTHR31973">
    <property type="entry name" value="POLYPROTEIN, PUTATIVE-RELATED"/>
    <property type="match status" value="1"/>
</dbReference>
<feature type="domain" description="MULE transposase" evidence="2">
    <location>
        <begin position="79"/>
        <end position="176"/>
    </location>
</feature>
<gene>
    <name evidence="3" type="ORF">R1sor_019867</name>
</gene>
<feature type="region of interest" description="Disordered" evidence="1">
    <location>
        <begin position="1"/>
        <end position="37"/>
    </location>
</feature>
<proteinExistence type="predicted"/>